<keyword evidence="9" id="KW-0472">Membrane</keyword>
<evidence type="ECO:0000256" key="1">
    <source>
        <dbReference type="ARBA" id="ARBA00004642"/>
    </source>
</evidence>
<dbReference type="GO" id="GO:0007059">
    <property type="term" value="P:chromosome segregation"/>
    <property type="evidence" value="ECO:0007669"/>
    <property type="project" value="UniProtKB-KW"/>
</dbReference>
<sequence>MASGDHVAMSMLAMAETMRVLQPPKFKMAVKCARVAIQQTTEDPVLNLYFRMTKNMTRSSRQHLRQMQSEVQAMSKEGACVQSGIRILFFSWMDSVPMTIFACLMTIVNSMLQCNYERALKYYAIGMRHVHEFSAKGNYCVYLREMDFAERHFSAALKVSVISFLHIKHIIFCNFVSIYFEMTNIILFNIICRALTAECMEVAKAEDLFRLHGLAVLLFSILVPINIEGGRRMTQIFGVKSRYYLVVGVLANRGLDITGYEEAARREKVLLEKEIIREDHDRNQSAALIEVLTLLLLSLVYKYFSFLFYIVFQWFEGDPMPFLPKDE</sequence>
<keyword evidence="5" id="KW-0159">Chromosome partition</keyword>
<keyword evidence="6" id="KW-0539">Nucleus</keyword>
<dbReference type="WBParaSite" id="Hba_10649">
    <property type="protein sequence ID" value="Hba_10649"/>
    <property type="gene ID" value="Hba_10649"/>
</dbReference>
<dbReference type="GO" id="GO:0051301">
    <property type="term" value="P:cell division"/>
    <property type="evidence" value="ECO:0007669"/>
    <property type="project" value="UniProtKB-KW"/>
</dbReference>
<dbReference type="GO" id="GO:0005654">
    <property type="term" value="C:nucleoplasm"/>
    <property type="evidence" value="ECO:0007669"/>
    <property type="project" value="UniProtKB-SubCell"/>
</dbReference>
<keyword evidence="10" id="KW-1185">Reference proteome</keyword>
<keyword evidence="7" id="KW-0131">Cell cycle</keyword>
<feature type="transmembrane region" description="Helical" evidence="9">
    <location>
        <begin position="287"/>
        <end position="312"/>
    </location>
</feature>
<evidence type="ECO:0000256" key="9">
    <source>
        <dbReference type="SAM" id="Phobius"/>
    </source>
</evidence>
<feature type="transmembrane region" description="Helical" evidence="9">
    <location>
        <begin position="170"/>
        <end position="196"/>
    </location>
</feature>
<dbReference type="AlphaFoldDB" id="A0A1I7WZT0"/>
<comment type="similarity">
    <text evidence="2">Belongs to the SCC4/mau-2 family.</text>
</comment>
<keyword evidence="4" id="KW-0498">Mitosis</keyword>
<evidence type="ECO:0000256" key="2">
    <source>
        <dbReference type="ARBA" id="ARBA00008585"/>
    </source>
</evidence>
<reference evidence="11" key="1">
    <citation type="submission" date="2016-11" db="UniProtKB">
        <authorList>
            <consortium name="WormBaseParasite"/>
        </authorList>
    </citation>
    <scope>IDENTIFICATION</scope>
</reference>
<evidence type="ECO:0000313" key="10">
    <source>
        <dbReference type="Proteomes" id="UP000095283"/>
    </source>
</evidence>
<evidence type="ECO:0000256" key="6">
    <source>
        <dbReference type="ARBA" id="ARBA00023242"/>
    </source>
</evidence>
<comment type="subcellular location">
    <subcellularLocation>
        <location evidence="1">Nucleus</location>
        <location evidence="1">Nucleoplasm</location>
    </subcellularLocation>
</comment>
<dbReference type="PANTHER" id="PTHR21394">
    <property type="entry name" value="MAU2 CHROMATID COHESION FACTOR HOMOLOG"/>
    <property type="match status" value="1"/>
</dbReference>
<evidence type="ECO:0000313" key="11">
    <source>
        <dbReference type="WBParaSite" id="Hba_10649"/>
    </source>
</evidence>
<name>A0A1I7WZT0_HETBA</name>
<protein>
    <recommendedName>
        <fullName evidence="8">Cohesin loading complex subunit SCC4 homolog</fullName>
    </recommendedName>
</protein>
<dbReference type="InterPro" id="IPR019440">
    <property type="entry name" value="MAU2"/>
</dbReference>
<proteinExistence type="inferred from homology"/>
<evidence type="ECO:0000256" key="3">
    <source>
        <dbReference type="ARBA" id="ARBA00022618"/>
    </source>
</evidence>
<dbReference type="GO" id="GO:0007064">
    <property type="term" value="P:mitotic sister chromatid cohesion"/>
    <property type="evidence" value="ECO:0007669"/>
    <property type="project" value="InterPro"/>
</dbReference>
<dbReference type="Proteomes" id="UP000095283">
    <property type="component" value="Unplaced"/>
</dbReference>
<evidence type="ECO:0000256" key="5">
    <source>
        <dbReference type="ARBA" id="ARBA00022829"/>
    </source>
</evidence>
<keyword evidence="9" id="KW-1133">Transmembrane helix</keyword>
<evidence type="ECO:0000256" key="7">
    <source>
        <dbReference type="ARBA" id="ARBA00023306"/>
    </source>
</evidence>
<organism evidence="10 11">
    <name type="scientific">Heterorhabditis bacteriophora</name>
    <name type="common">Entomopathogenic nematode worm</name>
    <dbReference type="NCBI Taxonomy" id="37862"/>
    <lineage>
        <taxon>Eukaryota</taxon>
        <taxon>Metazoa</taxon>
        <taxon>Ecdysozoa</taxon>
        <taxon>Nematoda</taxon>
        <taxon>Chromadorea</taxon>
        <taxon>Rhabditida</taxon>
        <taxon>Rhabditina</taxon>
        <taxon>Rhabditomorpha</taxon>
        <taxon>Strongyloidea</taxon>
        <taxon>Heterorhabditidae</taxon>
        <taxon>Heterorhabditis</taxon>
    </lineage>
</organism>
<evidence type="ECO:0000256" key="8">
    <source>
        <dbReference type="ARBA" id="ARBA00030523"/>
    </source>
</evidence>
<accession>A0A1I7WZT0</accession>
<keyword evidence="3" id="KW-0132">Cell division</keyword>
<evidence type="ECO:0000256" key="4">
    <source>
        <dbReference type="ARBA" id="ARBA00022776"/>
    </source>
</evidence>
<keyword evidence="9" id="KW-0812">Transmembrane</keyword>
<feature type="transmembrane region" description="Helical" evidence="9">
    <location>
        <begin position="208"/>
        <end position="227"/>
    </location>
</feature>